<evidence type="ECO:0000313" key="16">
    <source>
        <dbReference type="EMBL" id="ACM39345.1"/>
    </source>
</evidence>
<sequence>MLYIDRIFLHELTGASAMRQLENGSRRPRRSDSVFVTIDHVIDTAPGRTKNQSVASLGSAMIQETTEAARRYGFTLFDADDRRQGIVHVISPDLGIALPGVTLVCGDSHTSTVGGVGAIGFGIGSTDCEQILASQTLALKRPRAMRIWVTGILQNGVYPKDLILDLIRNIGANGGLGFAVEFAGPAIAAMSVEGRLTLCNMATEFGAKFGFVAPDEQTFNYLVGRNYAPHGRAWDEAVEYWKSLTTDTDATFDREVSIDCACLEPQITWGTSPQHVVGVASKVPEIEEISPDQRSSALRALDYMHLKPGQQLEGLPVDAAYIGACTNARLADLQAAGSVLRGRRVHPSVLAICVPGSREVKEKAEAEGLHAVFKSAGFEWHEAGCGLCGHMGNDRLKGLRVVSTTNRNFVGRQGPGTMTHLASPVTVAASAILGGIADIRKMENAGSAL</sequence>
<geneLocation type="plasmid" evidence="16 17">
    <name>pAtS4b</name>
</geneLocation>
<dbReference type="NCBIfam" id="NF004016">
    <property type="entry name" value="PRK05478.1"/>
    <property type="match status" value="1"/>
</dbReference>
<keyword evidence="9" id="KW-0028">Amino-acid biosynthesis</keyword>
<dbReference type="HOGENOM" id="CLU_006714_3_4_5"/>
<comment type="cofactor">
    <cofactor evidence="2">
        <name>[4Fe-4S] cluster</name>
        <dbReference type="ChEBI" id="CHEBI:49883"/>
    </cofactor>
</comment>
<dbReference type="GO" id="GO:0051539">
    <property type="term" value="F:4 iron, 4 sulfur cluster binding"/>
    <property type="evidence" value="ECO:0007669"/>
    <property type="project" value="UniProtKB-KW"/>
</dbReference>
<keyword evidence="14" id="KW-0100">Branched-chain amino acid biosynthesis</keyword>
<gene>
    <name evidence="16" type="primary">leuC</name>
    <name evidence="16" type="ordered locus">Avi_9636</name>
</gene>
<evidence type="ECO:0000256" key="6">
    <source>
        <dbReference type="ARBA" id="ARBA00011998"/>
    </source>
</evidence>
<comment type="catalytic activity">
    <reaction evidence="1">
        <text>(2R,3S)-3-isopropylmalate = (2S)-2-isopropylmalate</text>
        <dbReference type="Rhea" id="RHEA:32287"/>
        <dbReference type="ChEBI" id="CHEBI:1178"/>
        <dbReference type="ChEBI" id="CHEBI:35121"/>
        <dbReference type="EC" id="4.2.1.33"/>
    </reaction>
</comment>
<evidence type="ECO:0000256" key="10">
    <source>
        <dbReference type="ARBA" id="ARBA00022723"/>
    </source>
</evidence>
<dbReference type="InterPro" id="IPR015931">
    <property type="entry name" value="Acnase/IPM_dHydase_lsu_aba_1/3"/>
</dbReference>
<dbReference type="EMBL" id="CP000635">
    <property type="protein sequence ID" value="ACM39345.1"/>
    <property type="molecule type" value="Genomic_DNA"/>
</dbReference>
<evidence type="ECO:0000256" key="9">
    <source>
        <dbReference type="ARBA" id="ARBA00022605"/>
    </source>
</evidence>
<dbReference type="EC" id="4.2.1.33" evidence="6"/>
<evidence type="ECO:0000256" key="5">
    <source>
        <dbReference type="ARBA" id="ARBA00011271"/>
    </source>
</evidence>
<proteinExistence type="predicted"/>
<dbReference type="InterPro" id="IPR036008">
    <property type="entry name" value="Aconitase_4Fe-4S_dom"/>
</dbReference>
<dbReference type="SUPFAM" id="SSF53732">
    <property type="entry name" value="Aconitase iron-sulfur domain"/>
    <property type="match status" value="1"/>
</dbReference>
<evidence type="ECO:0000256" key="3">
    <source>
        <dbReference type="ARBA" id="ARBA00002695"/>
    </source>
</evidence>
<evidence type="ECO:0000256" key="1">
    <source>
        <dbReference type="ARBA" id="ARBA00000491"/>
    </source>
</evidence>
<dbReference type="KEGG" id="avi:Avi_9636"/>
<dbReference type="GO" id="GO:0009098">
    <property type="term" value="P:L-leucine biosynthetic process"/>
    <property type="evidence" value="ECO:0007669"/>
    <property type="project" value="UniProtKB-KW"/>
</dbReference>
<dbReference type="PANTHER" id="PTHR43822:SF9">
    <property type="entry name" value="3-ISOPROPYLMALATE DEHYDRATASE"/>
    <property type="match status" value="1"/>
</dbReference>
<dbReference type="GO" id="GO:0046872">
    <property type="term" value="F:metal ion binding"/>
    <property type="evidence" value="ECO:0007669"/>
    <property type="project" value="UniProtKB-KW"/>
</dbReference>
<accession>B9K397</accession>
<keyword evidence="10" id="KW-0479">Metal-binding</keyword>
<keyword evidence="8" id="KW-0004">4Fe-4S</keyword>
<dbReference type="AlphaFoldDB" id="B9K397"/>
<evidence type="ECO:0000256" key="11">
    <source>
        <dbReference type="ARBA" id="ARBA00023004"/>
    </source>
</evidence>
<evidence type="ECO:0000256" key="7">
    <source>
        <dbReference type="ARBA" id="ARBA00022430"/>
    </source>
</evidence>
<organism evidence="16 17">
    <name type="scientific">Allorhizobium ampelinum (strain ATCC BAA-846 / DSM 112012 / S4)</name>
    <name type="common">Agrobacterium vitis (strain S4)</name>
    <dbReference type="NCBI Taxonomy" id="311402"/>
    <lineage>
        <taxon>Bacteria</taxon>
        <taxon>Pseudomonadati</taxon>
        <taxon>Pseudomonadota</taxon>
        <taxon>Alphaproteobacteria</taxon>
        <taxon>Hyphomicrobiales</taxon>
        <taxon>Rhizobiaceae</taxon>
        <taxon>Rhizobium/Agrobacterium group</taxon>
        <taxon>Allorhizobium</taxon>
        <taxon>Allorhizobium ampelinum</taxon>
    </lineage>
</organism>
<feature type="domain" description="Aconitase/3-isopropylmalate dehydratase large subunit alpha/beta/alpha" evidence="15">
    <location>
        <begin position="2"/>
        <end position="434"/>
    </location>
</feature>
<evidence type="ECO:0000256" key="2">
    <source>
        <dbReference type="ARBA" id="ARBA00001966"/>
    </source>
</evidence>
<evidence type="ECO:0000259" key="15">
    <source>
        <dbReference type="Pfam" id="PF00330"/>
    </source>
</evidence>
<dbReference type="PRINTS" id="PR00415">
    <property type="entry name" value="ACONITASE"/>
</dbReference>
<dbReference type="PANTHER" id="PTHR43822">
    <property type="entry name" value="HOMOACONITASE, MITOCHONDRIAL-RELATED"/>
    <property type="match status" value="1"/>
</dbReference>
<dbReference type="NCBIfam" id="NF009116">
    <property type="entry name" value="PRK12466.1"/>
    <property type="match status" value="1"/>
</dbReference>
<keyword evidence="16" id="KW-0614">Plasmid</keyword>
<dbReference type="InterPro" id="IPR050067">
    <property type="entry name" value="IPM_dehydratase_rel_enz"/>
</dbReference>
<evidence type="ECO:0000256" key="13">
    <source>
        <dbReference type="ARBA" id="ARBA00023239"/>
    </source>
</evidence>
<name>B9K397_ALLAM</name>
<comment type="function">
    <text evidence="3">Catalyzes the isomerization between 2-isopropylmalate and 3-isopropylmalate, via the formation of 2-isopropylmaleate.</text>
</comment>
<keyword evidence="7" id="KW-0432">Leucine biosynthesis</keyword>
<keyword evidence="17" id="KW-1185">Reference proteome</keyword>
<reference evidence="16 17" key="1">
    <citation type="journal article" date="2009" name="J. Bacteriol.">
        <title>Genome sequences of three Agrobacterium biovars help elucidate the evolution of multichromosome genomes in bacteria.</title>
        <authorList>
            <person name="Slater S.C."/>
            <person name="Goldman B.S."/>
            <person name="Goodner B."/>
            <person name="Setubal J.C."/>
            <person name="Farrand S.K."/>
            <person name="Nester E.W."/>
            <person name="Burr T.J."/>
            <person name="Banta L."/>
            <person name="Dickerman A.W."/>
            <person name="Paulsen I."/>
            <person name="Otten L."/>
            <person name="Suen G."/>
            <person name="Welch R."/>
            <person name="Almeida N.F."/>
            <person name="Arnold F."/>
            <person name="Burton O.T."/>
            <person name="Du Z."/>
            <person name="Ewing A."/>
            <person name="Godsy E."/>
            <person name="Heisel S."/>
            <person name="Houmiel K.L."/>
            <person name="Jhaveri J."/>
            <person name="Lu J."/>
            <person name="Miller N.M."/>
            <person name="Norton S."/>
            <person name="Chen Q."/>
            <person name="Phoolcharoen W."/>
            <person name="Ohlin V."/>
            <person name="Ondrusek D."/>
            <person name="Pride N."/>
            <person name="Stricklin S.L."/>
            <person name="Sun J."/>
            <person name="Wheeler C."/>
            <person name="Wilson L."/>
            <person name="Zhu H."/>
            <person name="Wood D.W."/>
        </authorList>
    </citation>
    <scope>NUCLEOTIDE SEQUENCE [LARGE SCALE GENOMIC DNA]</scope>
    <source>
        <strain evidence="17">S4 / ATCC BAA-846</strain>
        <plasmid evidence="16 17">pAtS4b</plasmid>
    </source>
</reference>
<comment type="pathway">
    <text evidence="4">Amino-acid biosynthesis; L-leucine biosynthesis; L-leucine from 3-methyl-2-oxobutanoate: step 2/4.</text>
</comment>
<evidence type="ECO:0000256" key="14">
    <source>
        <dbReference type="ARBA" id="ARBA00023304"/>
    </source>
</evidence>
<evidence type="ECO:0000256" key="4">
    <source>
        <dbReference type="ARBA" id="ARBA00004729"/>
    </source>
</evidence>
<dbReference type="InterPro" id="IPR001030">
    <property type="entry name" value="Acoase/IPM_deHydtase_lsu_aba"/>
</dbReference>
<evidence type="ECO:0000313" key="17">
    <source>
        <dbReference type="Proteomes" id="UP000001596"/>
    </source>
</evidence>
<dbReference type="GO" id="GO:0003861">
    <property type="term" value="F:3-isopropylmalate dehydratase activity"/>
    <property type="evidence" value="ECO:0007669"/>
    <property type="project" value="UniProtKB-EC"/>
</dbReference>
<protein>
    <recommendedName>
        <fullName evidence="6">3-isopropylmalate dehydratase</fullName>
        <ecNumber evidence="6">4.2.1.33</ecNumber>
    </recommendedName>
</protein>
<dbReference type="Proteomes" id="UP000001596">
    <property type="component" value="Plasmid pAtS4b"/>
</dbReference>
<comment type="subunit">
    <text evidence="5">Heterodimer of LeuC and LeuD.</text>
</comment>
<keyword evidence="12" id="KW-0411">Iron-sulfur</keyword>
<keyword evidence="11" id="KW-0408">Iron</keyword>
<keyword evidence="13" id="KW-0456">Lyase</keyword>
<evidence type="ECO:0000256" key="8">
    <source>
        <dbReference type="ARBA" id="ARBA00022485"/>
    </source>
</evidence>
<dbReference type="Gene3D" id="3.30.499.10">
    <property type="entry name" value="Aconitase, domain 3"/>
    <property type="match status" value="2"/>
</dbReference>
<evidence type="ECO:0000256" key="12">
    <source>
        <dbReference type="ARBA" id="ARBA00023014"/>
    </source>
</evidence>
<dbReference type="Pfam" id="PF00330">
    <property type="entry name" value="Aconitase"/>
    <property type="match status" value="1"/>
</dbReference>